<accession>A0A378VMU9</accession>
<protein>
    <submittedName>
        <fullName evidence="2">MafB-like adhesin</fullName>
    </submittedName>
</protein>
<proteinExistence type="predicted"/>
<dbReference type="Pfam" id="PF07591">
    <property type="entry name" value="PT-HINT"/>
    <property type="match status" value="1"/>
</dbReference>
<dbReference type="SUPFAM" id="SSF51294">
    <property type="entry name" value="Hedgehog/intein (Hint) domain"/>
    <property type="match status" value="1"/>
</dbReference>
<dbReference type="EMBL" id="UGRO01000002">
    <property type="protein sequence ID" value="SUA17618.1"/>
    <property type="molecule type" value="Genomic_DNA"/>
</dbReference>
<dbReference type="AlphaFoldDB" id="A0A378VMU9"/>
<gene>
    <name evidence="2" type="ORF">NCTC10616_01300</name>
</gene>
<name>A0A378VMU9_NEILA</name>
<dbReference type="Proteomes" id="UP000254193">
    <property type="component" value="Unassembled WGS sequence"/>
</dbReference>
<keyword evidence="3" id="KW-1185">Reference proteome</keyword>
<reference evidence="2 3" key="1">
    <citation type="submission" date="2018-06" db="EMBL/GenBank/DDBJ databases">
        <authorList>
            <consortium name="Pathogen Informatics"/>
            <person name="Doyle S."/>
        </authorList>
    </citation>
    <scope>NUCLEOTIDE SEQUENCE [LARGE SCALE GENOMIC DNA]</scope>
    <source>
        <strain evidence="2 3">NCTC10616</strain>
    </source>
</reference>
<dbReference type="Pfam" id="PF06255">
    <property type="entry name" value="MafB"/>
    <property type="match status" value="1"/>
</dbReference>
<feature type="signal peptide" evidence="1">
    <location>
        <begin position="1"/>
        <end position="27"/>
    </location>
</feature>
<keyword evidence="1" id="KW-0732">Signal</keyword>
<dbReference type="InterPro" id="IPR008106">
    <property type="entry name" value="Adhesin_MafB"/>
</dbReference>
<feature type="chain" id="PRO_5016928580" evidence="1">
    <location>
        <begin position="28"/>
        <end position="477"/>
    </location>
</feature>
<evidence type="ECO:0000256" key="1">
    <source>
        <dbReference type="SAM" id="SignalP"/>
    </source>
</evidence>
<dbReference type="InterPro" id="IPR036844">
    <property type="entry name" value="Hint_dom_sf"/>
</dbReference>
<dbReference type="Gene3D" id="2.170.16.10">
    <property type="entry name" value="Hedgehog/Intein (Hint) domain"/>
    <property type="match status" value="1"/>
</dbReference>
<evidence type="ECO:0000313" key="3">
    <source>
        <dbReference type="Proteomes" id="UP000254193"/>
    </source>
</evidence>
<organism evidence="2 3">
    <name type="scientific">Neisseria lactamica</name>
    <dbReference type="NCBI Taxonomy" id="486"/>
    <lineage>
        <taxon>Bacteria</taxon>
        <taxon>Pseudomonadati</taxon>
        <taxon>Pseudomonadota</taxon>
        <taxon>Betaproteobacteria</taxon>
        <taxon>Neisseriales</taxon>
        <taxon>Neisseriaceae</taxon>
        <taxon>Neisseria</taxon>
    </lineage>
</organism>
<evidence type="ECO:0000313" key="2">
    <source>
        <dbReference type="EMBL" id="SUA17618.1"/>
    </source>
</evidence>
<sequence length="477" mass="51990">MKPLRRLTNLLAACAVAAAAFGQPALAAELAQDPFITDNAQRQHYEPGGKYHLFGDPRGSVSDRTGKINIIQDYTHRMGNLLIQQAAIQGNLGYTVRFSGHGYEEHAPFDNHAADSASKEQGNVDEGFTVYRLNWEGYEHHPADAYDGPKGSDYPDPTGARDEYTYHVNGTARSIKLNPTDTRSIRQRLSDNYNNLGSNFSDRADEANRKMFEHNAKLDRRGNSMEFVNGVAAGALNPFISAGEALGISDILYGTRYAIDKAAMRNIAPLPAEGKFAVIGGLGSVAGFEKNTREAVYGWIWDNPNAAETVEAVFNVAAAAKAAKLAKAAKPGKAAVSGDFSKSYTCSFHGSTLVRTADGYKAIAHIQAGDRVLSKDEASGKTGYKPVTARYGNPYRETVYIKVSDGIGNSQTLISNRIYPFYSDGKWIKAEDLKAGIRLLSESGRTQTVRKTVVKPKPLKAYNLTVADWHTYFVKGN</sequence>
<dbReference type="PRINTS" id="PR01732">
    <property type="entry name" value="ADHESINMAFB"/>
</dbReference>
<dbReference type="CDD" id="cd00081">
    <property type="entry name" value="Hint"/>
    <property type="match status" value="1"/>
</dbReference>